<comment type="caution">
    <text evidence="3">The sequence shown here is derived from an EMBL/GenBank/DDBJ whole genome shotgun (WGS) entry which is preliminary data.</text>
</comment>
<evidence type="ECO:0000256" key="1">
    <source>
        <dbReference type="SAM" id="MobiDB-lite"/>
    </source>
</evidence>
<proteinExistence type="predicted"/>
<feature type="region of interest" description="Disordered" evidence="1">
    <location>
        <begin position="186"/>
        <end position="206"/>
    </location>
</feature>
<feature type="compositionally biased region" description="Polar residues" evidence="1">
    <location>
        <begin position="371"/>
        <end position="397"/>
    </location>
</feature>
<evidence type="ECO:0000313" key="3">
    <source>
        <dbReference type="EMBL" id="OMH85731.1"/>
    </source>
</evidence>
<evidence type="ECO:0000256" key="2">
    <source>
        <dbReference type="SAM" id="SignalP"/>
    </source>
</evidence>
<dbReference type="AlphaFoldDB" id="A0A1R1PXM2"/>
<feature type="signal peptide" evidence="2">
    <location>
        <begin position="1"/>
        <end position="16"/>
    </location>
</feature>
<reference evidence="4" key="1">
    <citation type="submission" date="2017-01" db="EMBL/GenBank/DDBJ databases">
        <authorList>
            <person name="Wang Y."/>
            <person name="White M."/>
            <person name="Kvist S."/>
            <person name="Moncalvo J.-M."/>
        </authorList>
    </citation>
    <scope>NUCLEOTIDE SEQUENCE [LARGE SCALE GENOMIC DNA]</scope>
    <source>
        <strain evidence="4">COL-18-3</strain>
    </source>
</reference>
<organism evidence="3 4">
    <name type="scientific">Zancudomyces culisetae</name>
    <name type="common">Gut fungus</name>
    <name type="synonym">Smittium culisetae</name>
    <dbReference type="NCBI Taxonomy" id="1213189"/>
    <lineage>
        <taxon>Eukaryota</taxon>
        <taxon>Fungi</taxon>
        <taxon>Fungi incertae sedis</taxon>
        <taxon>Zoopagomycota</taxon>
        <taxon>Kickxellomycotina</taxon>
        <taxon>Harpellomycetes</taxon>
        <taxon>Harpellales</taxon>
        <taxon>Legeriomycetaceae</taxon>
        <taxon>Zancudomyces</taxon>
    </lineage>
</organism>
<feature type="chain" id="PRO_5012481063" evidence="2">
    <location>
        <begin position="17"/>
        <end position="598"/>
    </location>
</feature>
<feature type="compositionally biased region" description="Polar residues" evidence="1">
    <location>
        <begin position="186"/>
        <end position="204"/>
    </location>
</feature>
<protein>
    <submittedName>
        <fullName evidence="3">Uncharacterized protein</fullName>
    </submittedName>
</protein>
<feature type="region of interest" description="Disordered" evidence="1">
    <location>
        <begin position="492"/>
        <end position="517"/>
    </location>
</feature>
<keyword evidence="4" id="KW-1185">Reference proteome</keyword>
<dbReference type="Proteomes" id="UP000188320">
    <property type="component" value="Unassembled WGS sequence"/>
</dbReference>
<name>A0A1R1PXM2_ZANCU</name>
<feature type="region of interest" description="Disordered" evidence="1">
    <location>
        <begin position="371"/>
        <end position="401"/>
    </location>
</feature>
<feature type="region of interest" description="Disordered" evidence="1">
    <location>
        <begin position="246"/>
        <end position="282"/>
    </location>
</feature>
<accession>A0A1R1PXM2</accession>
<keyword evidence="2" id="KW-0732">Signal</keyword>
<evidence type="ECO:0000313" key="4">
    <source>
        <dbReference type="Proteomes" id="UP000188320"/>
    </source>
</evidence>
<gene>
    <name evidence="3" type="ORF">AX774_g712</name>
</gene>
<feature type="compositionally biased region" description="Low complexity" evidence="1">
    <location>
        <begin position="506"/>
        <end position="517"/>
    </location>
</feature>
<sequence>MKSIAVSAFLALSVFSRNNVQISKGQVEIISSDAGTVVNAVVKPQADLQSGSNIIPSPNQVVAQPEDATYPASNNVLHLLEPVIQDLQRVNVNSANPTSLSATPTTTVLEKPGISTVMDSSQQQTQSKLLEELTQKKNNNDITLTTQTNTANEVSNNQMTGILLYVLEGILSSILEAVKNTLETTKNPMKASTQPMESLPSSGALSAVPNESLRADSTSGVNVEETPMSLLLKLASVTPGMNINDLIPQNPVQTGGLVGSDDPRTPTPTTSSSQNLNSQFNPSGASSAISFLTQLIEDMLKNNEKPTVEPRTNTITQASLPYAQPSQPSQLMPIATQSSPAVSTLPVLQNLSGTTPGGLNIQPLHKTPLADQSTRLSTSGASMLSESTGTENRNSSPEPIAPDGTVIELDLSKIADDVIAFIKKNLSLLNEAATNFEASEESNTFYATNSNANTNGLGASQRTETNIKKSTIDKIIKAILDVAINTGLSGSSDDDKLSVSTENPQSSSGSSDFSDSNLNDSNENVLVPVFQIVSDDNNDDILQQKDIVSYIIDESKKILESGGIQINYKTKYIVVIAIPLNEDSIDNTVNTEGVGSLS</sequence>
<dbReference type="EMBL" id="LSSK01000051">
    <property type="protein sequence ID" value="OMH85731.1"/>
    <property type="molecule type" value="Genomic_DNA"/>
</dbReference>